<comment type="caution">
    <text evidence="1">The sequence shown here is derived from an EMBL/GenBank/DDBJ whole genome shotgun (WGS) entry which is preliminary data.</text>
</comment>
<name>A0A0V1NAJ7_9BILA</name>
<feature type="non-terminal residue" evidence="1">
    <location>
        <position position="107"/>
    </location>
</feature>
<accession>A0A0V1NAJ7</accession>
<gene>
    <name evidence="1" type="ORF">T10_1908</name>
</gene>
<dbReference type="EMBL" id="JYDO01000001">
    <property type="protein sequence ID" value="KRZ81041.1"/>
    <property type="molecule type" value="Genomic_DNA"/>
</dbReference>
<keyword evidence="2" id="KW-1185">Reference proteome</keyword>
<evidence type="ECO:0000313" key="2">
    <source>
        <dbReference type="Proteomes" id="UP000054843"/>
    </source>
</evidence>
<proteinExistence type="predicted"/>
<dbReference type="AlphaFoldDB" id="A0A0V1NAJ7"/>
<feature type="non-terminal residue" evidence="1">
    <location>
        <position position="1"/>
    </location>
</feature>
<dbReference type="Proteomes" id="UP000054843">
    <property type="component" value="Unassembled WGS sequence"/>
</dbReference>
<dbReference type="OrthoDB" id="10354534at2759"/>
<organism evidence="1 2">
    <name type="scientific">Trichinella papuae</name>
    <dbReference type="NCBI Taxonomy" id="268474"/>
    <lineage>
        <taxon>Eukaryota</taxon>
        <taxon>Metazoa</taxon>
        <taxon>Ecdysozoa</taxon>
        <taxon>Nematoda</taxon>
        <taxon>Enoplea</taxon>
        <taxon>Dorylaimia</taxon>
        <taxon>Trichinellida</taxon>
        <taxon>Trichinellidae</taxon>
        <taxon>Trichinella</taxon>
    </lineage>
</organism>
<protein>
    <submittedName>
        <fullName evidence="1">Uncharacterized protein</fullName>
    </submittedName>
</protein>
<reference evidence="1 2" key="1">
    <citation type="submission" date="2015-01" db="EMBL/GenBank/DDBJ databases">
        <title>Evolution of Trichinella species and genotypes.</title>
        <authorList>
            <person name="Korhonen P.K."/>
            <person name="Edoardo P."/>
            <person name="Giuseppe L.R."/>
            <person name="Gasser R.B."/>
        </authorList>
    </citation>
    <scope>NUCLEOTIDE SEQUENCE [LARGE SCALE GENOMIC DNA]</scope>
    <source>
        <strain evidence="1">ISS1980</strain>
    </source>
</reference>
<evidence type="ECO:0000313" key="1">
    <source>
        <dbReference type="EMBL" id="KRZ81041.1"/>
    </source>
</evidence>
<sequence>LFTCCSKKGNFVGSTEIRTRIAGFKVQSASRYTMEPRVPPRFELGLLDSKSRVLAVTPWNRQFPLPSLLYCRKLALEFNYFSNLMAKIKMNKVEIFISVSHQHQYWL</sequence>